<protein>
    <recommendedName>
        <fullName evidence="5">Hydrogenase maturation protein HypF</fullName>
    </recommendedName>
</protein>
<reference evidence="2 3" key="2">
    <citation type="submission" date="2018-11" db="EMBL/GenBank/DDBJ databases">
        <title>Genomic Encyclopedia of Type Strains, Phase IV (KMG-IV): sequencing the most valuable type-strain genomes for metagenomic binning, comparative biology and taxonomic classification.</title>
        <authorList>
            <person name="Goeker M."/>
        </authorList>
    </citation>
    <scope>NUCLEOTIDE SEQUENCE [LARGE SCALE GENOMIC DNA]</scope>
    <source>
        <strain evidence="2 3">DSM 27783</strain>
    </source>
</reference>
<dbReference type="Proteomes" id="UP000272781">
    <property type="component" value="Unassembled WGS sequence"/>
</dbReference>
<dbReference type="EMBL" id="RJVK01000001">
    <property type="protein sequence ID" value="ROR40629.1"/>
    <property type="molecule type" value="Genomic_DNA"/>
</dbReference>
<keyword evidence="4" id="KW-1185">Reference proteome</keyword>
<evidence type="ECO:0008006" key="5">
    <source>
        <dbReference type="Google" id="ProtNLM"/>
    </source>
</evidence>
<evidence type="ECO:0000313" key="4">
    <source>
        <dbReference type="Proteomes" id="UP000298805"/>
    </source>
</evidence>
<evidence type="ECO:0000313" key="2">
    <source>
        <dbReference type="EMBL" id="ROR40629.1"/>
    </source>
</evidence>
<name>A0AAJ4RDM2_9BACT</name>
<dbReference type="AlphaFoldDB" id="A0AAJ4RDM2"/>
<proteinExistence type="predicted"/>
<evidence type="ECO:0000313" key="1">
    <source>
        <dbReference type="EMBL" id="QCI28642.1"/>
    </source>
</evidence>
<accession>A0AAJ4RDM2</accession>
<dbReference type="Proteomes" id="UP000298805">
    <property type="component" value="Chromosome"/>
</dbReference>
<gene>
    <name evidence="1" type="ORF">C6V80_06580</name>
    <name evidence="2" type="ORF">EDC58_0108</name>
</gene>
<reference evidence="4" key="1">
    <citation type="submission" date="2018-03" db="EMBL/GenBank/DDBJ databases">
        <title>A comparative analysis of the Nautiliaceae.</title>
        <authorList>
            <person name="Grosche A."/>
            <person name="Smedile F."/>
            <person name="Vetriani C."/>
        </authorList>
    </citation>
    <scope>NUCLEOTIDE SEQUENCE [LARGE SCALE GENOMIC DNA]</scope>
    <source>
        <strain evidence="4">TB6</strain>
    </source>
</reference>
<evidence type="ECO:0000313" key="3">
    <source>
        <dbReference type="Proteomes" id="UP000272781"/>
    </source>
</evidence>
<sequence>MILKFVFETPSRAGIIEKISKRVAKKVGVKIGFDRDLENIYAYIEGDEKDIESFSRELANELPLSIFLKSLNAEVVEEFRDEKIDEFPNISLPPCPKCLREFKDINSEYYLDIFHHCEVCGYDVREKADIQNPKEFFSALVKKLKENGKITVQTMNGAYELSQNLEEAQIVAAKDLASIAKYFMAFEGDAKALASIEKPLVKLKTNLEFKKTFGLSIPAFDVKLPDCLVLEAIFELGDFDILGLKKCDNPQDLAFDVAVEKTPMAVVTDSVKKDILLYDGDRGIIPTFEKAQLSGILGVHKQYGAYSDQKRSIIDNKNFPNFEKKEAKPAFAGFYGVLSQWELEEKNIMGFCFYKEDESKIFINSPKFGLVEYIDFIFKFENFEEIFALISAMNDTGKKLIQNFAKREPELFEKALKADISSDKNGIYYLWGLIGVVLGFADNVENAADKLLKYANEAMTKKGPRIDYKMNGNNLDPLWAIRTAMSFHMAGVDNYLLSYGVIESFAEFLSNNYDQVNKETPLDGAIIVGDLFEGEFLNKIYSYIDKNYKVYTPKALPISGAIEAYGSLVINSNLEKNNK</sequence>
<dbReference type="RefSeq" id="WP_123351544.1">
    <property type="nucleotide sequence ID" value="NZ_CP027432.2"/>
</dbReference>
<reference evidence="1" key="3">
    <citation type="submission" date="2019-06" db="EMBL/GenBank/DDBJ databases">
        <title>A comparative analysis of the Nautiliaceae.</title>
        <authorList>
            <person name="Grosche A."/>
            <person name="Smedile F."/>
            <person name="Vetriani C."/>
        </authorList>
    </citation>
    <scope>NUCLEOTIDE SEQUENCE</scope>
    <source>
        <strain evidence="1">TB6</strain>
    </source>
</reference>
<dbReference type="EMBL" id="CP027432">
    <property type="protein sequence ID" value="QCI28642.1"/>
    <property type="molecule type" value="Genomic_DNA"/>
</dbReference>
<organism evidence="2 3">
    <name type="scientific">Caminibacter pacificus</name>
    <dbReference type="NCBI Taxonomy" id="1424653"/>
    <lineage>
        <taxon>Bacteria</taxon>
        <taxon>Pseudomonadati</taxon>
        <taxon>Campylobacterota</taxon>
        <taxon>Epsilonproteobacteria</taxon>
        <taxon>Nautiliales</taxon>
        <taxon>Nautiliaceae</taxon>
        <taxon>Caminibacter</taxon>
    </lineage>
</organism>